<feature type="compositionally biased region" description="Gly residues" evidence="1">
    <location>
        <begin position="140"/>
        <end position="153"/>
    </location>
</feature>
<protein>
    <submittedName>
        <fullName evidence="2">Uncharacterized protein</fullName>
    </submittedName>
</protein>
<evidence type="ECO:0000313" key="3">
    <source>
        <dbReference type="Proteomes" id="UP000218209"/>
    </source>
</evidence>
<evidence type="ECO:0000313" key="2">
    <source>
        <dbReference type="EMBL" id="OSX69230.1"/>
    </source>
</evidence>
<feature type="compositionally biased region" description="Low complexity" evidence="1">
    <location>
        <begin position="109"/>
        <end position="119"/>
    </location>
</feature>
<feature type="region of interest" description="Disordered" evidence="1">
    <location>
        <begin position="61"/>
        <end position="87"/>
    </location>
</feature>
<reference evidence="2 3" key="1">
    <citation type="submission" date="2017-03" db="EMBL/GenBank/DDBJ databases">
        <title>WGS assembly of Porphyra umbilicalis.</title>
        <authorList>
            <person name="Brawley S.H."/>
            <person name="Blouin N.A."/>
            <person name="Ficko-Blean E."/>
            <person name="Wheeler G.L."/>
            <person name="Lohr M."/>
            <person name="Goodson H.V."/>
            <person name="Jenkins J.W."/>
            <person name="Blaby-Haas C.E."/>
            <person name="Helliwell K.E."/>
            <person name="Chan C."/>
            <person name="Marriage T."/>
            <person name="Bhattacharya D."/>
            <person name="Klein A.S."/>
            <person name="Badis Y."/>
            <person name="Brodie J."/>
            <person name="Cao Y."/>
            <person name="Collen J."/>
            <person name="Dittami S.M."/>
            <person name="Gachon C.M."/>
            <person name="Green B.R."/>
            <person name="Karpowicz S."/>
            <person name="Kim J.W."/>
            <person name="Kudahl U."/>
            <person name="Lin S."/>
            <person name="Michel G."/>
            <person name="Mittag M."/>
            <person name="Olson B.J."/>
            <person name="Pangilinan J."/>
            <person name="Peng Y."/>
            <person name="Qiu H."/>
            <person name="Shu S."/>
            <person name="Singer J.T."/>
            <person name="Smith A.G."/>
            <person name="Sprecher B.N."/>
            <person name="Wagner V."/>
            <person name="Wang W."/>
            <person name="Wang Z.-Y."/>
            <person name="Yan J."/>
            <person name="Yarish C."/>
            <person name="Zoeuner-Riek S."/>
            <person name="Zhuang Y."/>
            <person name="Zou Y."/>
            <person name="Lindquist E.A."/>
            <person name="Grimwood J."/>
            <person name="Barry K."/>
            <person name="Rokhsar D.S."/>
            <person name="Schmutz J."/>
            <person name="Stiller J.W."/>
            <person name="Grossman A.R."/>
            <person name="Prochnik S.E."/>
        </authorList>
    </citation>
    <scope>NUCLEOTIDE SEQUENCE [LARGE SCALE GENOMIC DNA]</scope>
    <source>
        <strain evidence="2">4086291</strain>
    </source>
</reference>
<organism evidence="2 3">
    <name type="scientific">Porphyra umbilicalis</name>
    <name type="common">Purple laver</name>
    <name type="synonym">Red alga</name>
    <dbReference type="NCBI Taxonomy" id="2786"/>
    <lineage>
        <taxon>Eukaryota</taxon>
        <taxon>Rhodophyta</taxon>
        <taxon>Bangiophyceae</taxon>
        <taxon>Bangiales</taxon>
        <taxon>Bangiaceae</taxon>
        <taxon>Porphyra</taxon>
    </lineage>
</organism>
<dbReference type="AlphaFoldDB" id="A0A1X6NL31"/>
<keyword evidence="3" id="KW-1185">Reference proteome</keyword>
<dbReference type="EMBL" id="KV919681">
    <property type="protein sequence ID" value="OSX69230.1"/>
    <property type="molecule type" value="Genomic_DNA"/>
</dbReference>
<dbReference type="Proteomes" id="UP000218209">
    <property type="component" value="Unassembled WGS sequence"/>
</dbReference>
<feature type="compositionally biased region" description="Low complexity" evidence="1">
    <location>
        <begin position="129"/>
        <end position="139"/>
    </location>
</feature>
<name>A0A1X6NL31_PORUM</name>
<feature type="region of interest" description="Disordered" evidence="1">
    <location>
        <begin position="101"/>
        <end position="176"/>
    </location>
</feature>
<accession>A0A1X6NL31</accession>
<proteinExistence type="predicted"/>
<evidence type="ECO:0000256" key="1">
    <source>
        <dbReference type="SAM" id="MobiDB-lite"/>
    </source>
</evidence>
<gene>
    <name evidence="2" type="ORF">BU14_1716s0002</name>
</gene>
<sequence>MRLPGQGGRHPRRGAPLRRVPRGHLLWPRVCGGGLAGGGAQGGVSRVEAPRRRGRCAIRCARRGRGARPGGAAGPSPVGGHVGQGGRHAGTVGAVVLASGRRGRGRCGGPATDRGGAPRRPGDGGEAAGAGRRVCAPPVGGVGGRVGGGGASPRGGRHPGGRAGAPAAGFGAAGGL</sequence>